<evidence type="ECO:0000256" key="1">
    <source>
        <dbReference type="ARBA" id="ARBA00023002"/>
    </source>
</evidence>
<dbReference type="GO" id="GO:0004022">
    <property type="term" value="F:alcohol dehydrogenase (NAD+) activity"/>
    <property type="evidence" value="ECO:0007669"/>
    <property type="project" value="TreeGrafter"/>
</dbReference>
<evidence type="ECO:0000259" key="3">
    <source>
        <dbReference type="Pfam" id="PF25137"/>
    </source>
</evidence>
<dbReference type="Proteomes" id="UP000051451">
    <property type="component" value="Unassembled WGS sequence"/>
</dbReference>
<reference evidence="4 5" key="1">
    <citation type="journal article" date="2015" name="Genome Announc.">
        <title>Expanding the biotechnology potential of lactobacilli through comparative genomics of 213 strains and associated genera.</title>
        <authorList>
            <person name="Sun Z."/>
            <person name="Harris H.M."/>
            <person name="McCann A."/>
            <person name="Guo C."/>
            <person name="Argimon S."/>
            <person name="Zhang W."/>
            <person name="Yang X."/>
            <person name="Jeffery I.B."/>
            <person name="Cooney J.C."/>
            <person name="Kagawa T.F."/>
            <person name="Liu W."/>
            <person name="Song Y."/>
            <person name="Salvetti E."/>
            <person name="Wrobel A."/>
            <person name="Rasinkangas P."/>
            <person name="Parkhill J."/>
            <person name="Rea M.C."/>
            <person name="O'Sullivan O."/>
            <person name="Ritari J."/>
            <person name="Douillard F.P."/>
            <person name="Paul Ross R."/>
            <person name="Yang R."/>
            <person name="Briner A.E."/>
            <person name="Felis G.E."/>
            <person name="de Vos W.M."/>
            <person name="Barrangou R."/>
            <person name="Klaenhammer T.R."/>
            <person name="Caufield P.W."/>
            <person name="Cui Y."/>
            <person name="Zhang H."/>
            <person name="O'Toole P.W."/>
        </authorList>
    </citation>
    <scope>NUCLEOTIDE SEQUENCE [LARGE SCALE GENOMIC DNA]</scope>
    <source>
        <strain evidence="4 5">DSM 18630</strain>
    </source>
</reference>
<dbReference type="PANTHER" id="PTHR11496">
    <property type="entry name" value="ALCOHOL DEHYDROGENASE"/>
    <property type="match status" value="1"/>
</dbReference>
<accession>A0A0R1VL02</accession>
<name>A0A0R1VL02_9LACO</name>
<dbReference type="SUPFAM" id="SSF56796">
    <property type="entry name" value="Dehydroquinate synthase-like"/>
    <property type="match status" value="1"/>
</dbReference>
<dbReference type="InterPro" id="IPR056798">
    <property type="entry name" value="ADH_Fe_C"/>
</dbReference>
<dbReference type="InterPro" id="IPR018211">
    <property type="entry name" value="ADH_Fe_CS"/>
</dbReference>
<evidence type="ECO:0000313" key="5">
    <source>
        <dbReference type="Proteomes" id="UP000051451"/>
    </source>
</evidence>
<proteinExistence type="predicted"/>
<dbReference type="EMBL" id="AZGB01000016">
    <property type="protein sequence ID" value="KRM06314.1"/>
    <property type="molecule type" value="Genomic_DNA"/>
</dbReference>
<dbReference type="GeneID" id="98319204"/>
<dbReference type="InterPro" id="IPR039697">
    <property type="entry name" value="Alcohol_dehydrogenase_Fe"/>
</dbReference>
<keyword evidence="1" id="KW-0560">Oxidoreductase</keyword>
<comment type="caution">
    <text evidence="4">The sequence shown here is derived from an EMBL/GenBank/DDBJ whole genome shotgun (WGS) entry which is preliminary data.</text>
</comment>
<dbReference type="InterPro" id="IPR001670">
    <property type="entry name" value="ADH_Fe/GldA"/>
</dbReference>
<dbReference type="Pfam" id="PF00465">
    <property type="entry name" value="Fe-ADH"/>
    <property type="match status" value="1"/>
</dbReference>
<dbReference type="GO" id="GO:0046872">
    <property type="term" value="F:metal ion binding"/>
    <property type="evidence" value="ECO:0007669"/>
    <property type="project" value="InterPro"/>
</dbReference>
<evidence type="ECO:0000313" key="4">
    <source>
        <dbReference type="EMBL" id="KRM06314.1"/>
    </source>
</evidence>
<sequence>MESFKIKTHILSGNNALSNLDKLSNEKIWIGCDPFLLKNAVVDNLFNSLKQANNNICIFDDIKPEPPISNIIAGIKSYVNFSPTQVIAIGGGSAIDTVKAVRFFSQKKYPDLGKSYFWALPTTSGTGSEVTSISVISDPEKQLKYPVEDQLLLPDTAILCLDLVKSCPPKVIAYSGMDVLTHGLESLVANNASLFSDALAEKTIKLVFDNLENCYVKKEDVYFANMQAASCIGGCAFENAGLGISHALSHQIGSLFHIPHGLANAILLPKVMQFNSKSQKVESKYAAVAKLVFPEETLRMNAEDSVKFLISQVEDLAQKLNCPRSLKECDVSGKKVANDLNRIVLNAEKDFTYPGNPVVPTKGDLVKIVLSIL</sequence>
<dbReference type="PROSITE" id="PS00060">
    <property type="entry name" value="ADH_IRON_2"/>
    <property type="match status" value="1"/>
</dbReference>
<dbReference type="Pfam" id="PF25137">
    <property type="entry name" value="ADH_Fe_C"/>
    <property type="match status" value="1"/>
</dbReference>
<dbReference type="PANTHER" id="PTHR11496:SF83">
    <property type="entry name" value="HYDROXYACID-OXOACID TRANSHYDROGENASE, MITOCHONDRIAL"/>
    <property type="match status" value="1"/>
</dbReference>
<dbReference type="OrthoDB" id="9815791at2"/>
<dbReference type="STRING" id="1423750.FC89_GL001187"/>
<dbReference type="RefSeq" id="WP_057871920.1">
    <property type="nucleotide sequence ID" value="NZ_AZGB01000016.1"/>
</dbReference>
<evidence type="ECO:0000259" key="2">
    <source>
        <dbReference type="Pfam" id="PF00465"/>
    </source>
</evidence>
<dbReference type="FunFam" id="3.40.50.1970:FF:000003">
    <property type="entry name" value="Alcohol dehydrogenase, iron-containing"/>
    <property type="match status" value="1"/>
</dbReference>
<feature type="domain" description="Fe-containing alcohol dehydrogenase-like C-terminal" evidence="3">
    <location>
        <begin position="173"/>
        <end position="370"/>
    </location>
</feature>
<protein>
    <submittedName>
        <fullName evidence="4">NADPH-dependent 1,3-propanediol dehydrogenase</fullName>
    </submittedName>
</protein>
<feature type="domain" description="Alcohol dehydrogenase iron-type/glycerol dehydrogenase GldA" evidence="2">
    <location>
        <begin position="8"/>
        <end position="159"/>
    </location>
</feature>
<gene>
    <name evidence="4" type="ORF">FC89_GL001187</name>
</gene>
<dbReference type="FunFam" id="1.20.1090.10:FF:000001">
    <property type="entry name" value="Aldehyde-alcohol dehydrogenase"/>
    <property type="match status" value="1"/>
</dbReference>
<keyword evidence="5" id="KW-1185">Reference proteome</keyword>
<dbReference type="AlphaFoldDB" id="A0A0R1VL02"/>
<dbReference type="Gene3D" id="1.20.1090.10">
    <property type="entry name" value="Dehydroquinate synthase-like - alpha domain"/>
    <property type="match status" value="1"/>
</dbReference>
<dbReference type="Gene3D" id="3.40.50.1970">
    <property type="match status" value="1"/>
</dbReference>
<organism evidence="4 5">
    <name type="scientific">Liquorilactobacillus ghanensis DSM 18630</name>
    <dbReference type="NCBI Taxonomy" id="1423750"/>
    <lineage>
        <taxon>Bacteria</taxon>
        <taxon>Bacillati</taxon>
        <taxon>Bacillota</taxon>
        <taxon>Bacilli</taxon>
        <taxon>Lactobacillales</taxon>
        <taxon>Lactobacillaceae</taxon>
        <taxon>Liquorilactobacillus</taxon>
    </lineage>
</organism>
<dbReference type="PATRIC" id="fig|1423750.3.peg.1214"/>